<name>A0A6P1W2F1_9BACT</name>
<accession>A0A6P1W2F1</accession>
<dbReference type="EMBL" id="CP045997">
    <property type="protein sequence ID" value="QHV99225.1"/>
    <property type="molecule type" value="Genomic_DNA"/>
</dbReference>
<protein>
    <submittedName>
        <fullName evidence="1">Uncharacterized protein</fullName>
    </submittedName>
</protein>
<dbReference type="RefSeq" id="WP_162389629.1">
    <property type="nucleotide sequence ID" value="NZ_CP045997.1"/>
</dbReference>
<keyword evidence="2" id="KW-1185">Reference proteome</keyword>
<proteinExistence type="predicted"/>
<gene>
    <name evidence="1" type="ORF">GJR95_31300</name>
</gene>
<sequence length="156" mass="16577">MAPPVARTKTLVKGKEIIVLIKKPAGADYILFGCMTAADLDSPGAEVEETACRSGTEKSPSGDIAVPTLSIEHIVRHYATGDQATNVSDDEVQQWNDTAQIIDLKYSVGDKIGDPVYTGQGFFNGFSRKGPQKGDATGGATFNFLTMPTRSLIVAP</sequence>
<evidence type="ECO:0000313" key="1">
    <source>
        <dbReference type="EMBL" id="QHV99225.1"/>
    </source>
</evidence>
<dbReference type="Proteomes" id="UP000464577">
    <property type="component" value="Chromosome"/>
</dbReference>
<evidence type="ECO:0000313" key="2">
    <source>
        <dbReference type="Proteomes" id="UP000464577"/>
    </source>
</evidence>
<organism evidence="1 2">
    <name type="scientific">Spirosoma endbachense</name>
    <dbReference type="NCBI Taxonomy" id="2666025"/>
    <lineage>
        <taxon>Bacteria</taxon>
        <taxon>Pseudomonadati</taxon>
        <taxon>Bacteroidota</taxon>
        <taxon>Cytophagia</taxon>
        <taxon>Cytophagales</taxon>
        <taxon>Cytophagaceae</taxon>
        <taxon>Spirosoma</taxon>
    </lineage>
</organism>
<dbReference type="KEGG" id="senf:GJR95_31300"/>
<dbReference type="AlphaFoldDB" id="A0A6P1W2F1"/>
<reference evidence="1 2" key="1">
    <citation type="submission" date="2019-11" db="EMBL/GenBank/DDBJ databases">
        <title>Spirosoma endbachense sp. nov., isolated from a natural salt meadow.</title>
        <authorList>
            <person name="Rojas J."/>
            <person name="Ambika Manirajan B."/>
            <person name="Ratering S."/>
            <person name="Suarez C."/>
            <person name="Geissler-Plaum R."/>
            <person name="Schnell S."/>
        </authorList>
    </citation>
    <scope>NUCLEOTIDE SEQUENCE [LARGE SCALE GENOMIC DNA]</scope>
    <source>
        <strain evidence="1 2">I-24</strain>
    </source>
</reference>